<keyword evidence="3" id="KW-1185">Reference proteome</keyword>
<proteinExistence type="predicted"/>
<dbReference type="PROSITE" id="PS51257">
    <property type="entry name" value="PROKAR_LIPOPROTEIN"/>
    <property type="match status" value="1"/>
</dbReference>
<evidence type="ECO:0000256" key="1">
    <source>
        <dbReference type="SAM" id="SignalP"/>
    </source>
</evidence>
<dbReference type="STRING" id="504805.SAMN05421505_111174"/>
<dbReference type="AlphaFoldDB" id="A0A1G7ZRM9"/>
<feature type="chain" id="PRO_5011792840" evidence="1">
    <location>
        <begin position="24"/>
        <end position="113"/>
    </location>
</feature>
<accession>A0A1G7ZRM9</accession>
<gene>
    <name evidence="2" type="ORF">SAMN05421505_111174</name>
</gene>
<protein>
    <submittedName>
        <fullName evidence="2">Uncharacterized protein</fullName>
    </submittedName>
</protein>
<name>A0A1G7ZRM9_9ACTN</name>
<dbReference type="Proteomes" id="UP000198923">
    <property type="component" value="Unassembled WGS sequence"/>
</dbReference>
<dbReference type="RefSeq" id="WP_218125846.1">
    <property type="nucleotide sequence ID" value="NZ_FNCN01000011.1"/>
</dbReference>
<feature type="signal peptide" evidence="1">
    <location>
        <begin position="1"/>
        <end position="23"/>
    </location>
</feature>
<keyword evidence="1" id="KW-0732">Signal</keyword>
<evidence type="ECO:0000313" key="2">
    <source>
        <dbReference type="EMBL" id="SDH11349.1"/>
    </source>
</evidence>
<evidence type="ECO:0000313" key="3">
    <source>
        <dbReference type="Proteomes" id="UP000198923"/>
    </source>
</evidence>
<sequence length="113" mass="11679">MPTPPKRRANAATATAAVLTAVAACGGGAGGGAGGKPAQSRALNVATSANITTWDPVKSFSTYPPAMKLLVEQAPGFCLDDARDPMASPKTIKGLTCRPDYAFTMFFHQPTPR</sequence>
<organism evidence="2 3">
    <name type="scientific">Sinosporangium album</name>
    <dbReference type="NCBI Taxonomy" id="504805"/>
    <lineage>
        <taxon>Bacteria</taxon>
        <taxon>Bacillati</taxon>
        <taxon>Actinomycetota</taxon>
        <taxon>Actinomycetes</taxon>
        <taxon>Streptosporangiales</taxon>
        <taxon>Streptosporangiaceae</taxon>
        <taxon>Sinosporangium</taxon>
    </lineage>
</organism>
<dbReference type="EMBL" id="FNCN01000011">
    <property type="protein sequence ID" value="SDH11349.1"/>
    <property type="molecule type" value="Genomic_DNA"/>
</dbReference>
<reference evidence="2 3" key="1">
    <citation type="submission" date="2016-10" db="EMBL/GenBank/DDBJ databases">
        <authorList>
            <person name="de Groot N.N."/>
        </authorList>
    </citation>
    <scope>NUCLEOTIDE SEQUENCE [LARGE SCALE GENOMIC DNA]</scope>
    <source>
        <strain evidence="2 3">CPCC 201354</strain>
    </source>
</reference>